<organism evidence="5 6">
    <name type="scientific">Sporosarcina siberiensis</name>
    <dbReference type="NCBI Taxonomy" id="1365606"/>
    <lineage>
        <taxon>Bacteria</taxon>
        <taxon>Bacillati</taxon>
        <taxon>Bacillota</taxon>
        <taxon>Bacilli</taxon>
        <taxon>Bacillales</taxon>
        <taxon>Caryophanaceae</taxon>
        <taxon>Sporosarcina</taxon>
    </lineage>
</organism>
<dbReference type="InterPro" id="IPR006145">
    <property type="entry name" value="PsdUridine_synth_RsuA/RluA"/>
</dbReference>
<dbReference type="SUPFAM" id="SSF55120">
    <property type="entry name" value="Pseudouridine synthase"/>
    <property type="match status" value="1"/>
</dbReference>
<keyword evidence="3 5" id="KW-0413">Isomerase</keyword>
<accession>A0ABW4SC46</accession>
<keyword evidence="6" id="KW-1185">Reference proteome</keyword>
<dbReference type="EMBL" id="JBHUGI010000005">
    <property type="protein sequence ID" value="MFD1927013.1"/>
    <property type="molecule type" value="Genomic_DNA"/>
</dbReference>
<dbReference type="NCBIfam" id="TIGR00005">
    <property type="entry name" value="rluA_subfam"/>
    <property type="match status" value="1"/>
</dbReference>
<protein>
    <recommendedName>
        <fullName evidence="3">Pseudouridine synthase</fullName>
        <ecNumber evidence="3">5.4.99.-</ecNumber>
    </recommendedName>
</protein>
<dbReference type="InterPro" id="IPR050188">
    <property type="entry name" value="RluA_PseudoU_synthase"/>
</dbReference>
<evidence type="ECO:0000256" key="2">
    <source>
        <dbReference type="ARBA" id="ARBA00010876"/>
    </source>
</evidence>
<reference evidence="6" key="1">
    <citation type="journal article" date="2019" name="Int. J. Syst. Evol. Microbiol.">
        <title>The Global Catalogue of Microorganisms (GCM) 10K type strain sequencing project: providing services to taxonomists for standard genome sequencing and annotation.</title>
        <authorList>
            <consortium name="The Broad Institute Genomics Platform"/>
            <consortium name="The Broad Institute Genome Sequencing Center for Infectious Disease"/>
            <person name="Wu L."/>
            <person name="Ma J."/>
        </authorList>
    </citation>
    <scope>NUCLEOTIDE SEQUENCE [LARGE SCALE GENOMIC DNA]</scope>
    <source>
        <strain evidence="6">CGMCC 4.7177</strain>
    </source>
</reference>
<dbReference type="Pfam" id="PF00849">
    <property type="entry name" value="PseudoU_synth_2"/>
    <property type="match status" value="1"/>
</dbReference>
<dbReference type="PANTHER" id="PTHR21600">
    <property type="entry name" value="MITOCHONDRIAL RNA PSEUDOURIDINE SYNTHASE"/>
    <property type="match status" value="1"/>
</dbReference>
<dbReference type="RefSeq" id="WP_381535672.1">
    <property type="nucleotide sequence ID" value="NZ_JBHUGI010000005.1"/>
</dbReference>
<dbReference type="Proteomes" id="UP001597218">
    <property type="component" value="Unassembled WGS sequence"/>
</dbReference>
<comment type="catalytic activity">
    <reaction evidence="1 3">
        <text>a uridine in RNA = a pseudouridine in RNA</text>
        <dbReference type="Rhea" id="RHEA:48348"/>
        <dbReference type="Rhea" id="RHEA-COMP:12068"/>
        <dbReference type="Rhea" id="RHEA-COMP:12069"/>
        <dbReference type="ChEBI" id="CHEBI:65314"/>
        <dbReference type="ChEBI" id="CHEBI:65315"/>
    </reaction>
</comment>
<comment type="caution">
    <text evidence="5">The sequence shown here is derived from an EMBL/GenBank/DDBJ whole genome shotgun (WGS) entry which is preliminary data.</text>
</comment>
<dbReference type="InterPro" id="IPR006225">
    <property type="entry name" value="PsdUridine_synth_RluC/D"/>
</dbReference>
<evidence type="ECO:0000313" key="6">
    <source>
        <dbReference type="Proteomes" id="UP001597218"/>
    </source>
</evidence>
<evidence type="ECO:0000313" key="5">
    <source>
        <dbReference type="EMBL" id="MFD1927013.1"/>
    </source>
</evidence>
<evidence type="ECO:0000256" key="3">
    <source>
        <dbReference type="RuleBase" id="RU362028"/>
    </source>
</evidence>
<feature type="domain" description="Pseudouridine synthase RsuA/RluA-like" evidence="4">
    <location>
        <begin position="86"/>
        <end position="236"/>
    </location>
</feature>
<evidence type="ECO:0000256" key="1">
    <source>
        <dbReference type="ARBA" id="ARBA00000073"/>
    </source>
</evidence>
<dbReference type="InterPro" id="IPR020103">
    <property type="entry name" value="PsdUridine_synth_cat_dom_sf"/>
</dbReference>
<gene>
    <name evidence="5" type="ORF">ACFSFY_02840</name>
</gene>
<dbReference type="PANTHER" id="PTHR21600:SF87">
    <property type="entry name" value="RNA PSEUDOURIDYLATE SYNTHASE DOMAIN-CONTAINING PROTEIN 1"/>
    <property type="match status" value="1"/>
</dbReference>
<comment type="function">
    <text evidence="3">Responsible for synthesis of pseudouridine from uracil.</text>
</comment>
<dbReference type="GO" id="GO:0016853">
    <property type="term" value="F:isomerase activity"/>
    <property type="evidence" value="ECO:0007669"/>
    <property type="project" value="UniProtKB-KW"/>
</dbReference>
<dbReference type="PROSITE" id="PS01129">
    <property type="entry name" value="PSI_RLU"/>
    <property type="match status" value="1"/>
</dbReference>
<dbReference type="CDD" id="cd02869">
    <property type="entry name" value="PseudoU_synth_RluA_like"/>
    <property type="match status" value="1"/>
</dbReference>
<name>A0ABW4SC46_9BACL</name>
<dbReference type="InterPro" id="IPR006224">
    <property type="entry name" value="PsdUridine_synth_RluA-like_CS"/>
</dbReference>
<comment type="similarity">
    <text evidence="2 3">Belongs to the pseudouridine synthase RluA family.</text>
</comment>
<evidence type="ECO:0000259" key="4">
    <source>
        <dbReference type="Pfam" id="PF00849"/>
    </source>
</evidence>
<dbReference type="Gene3D" id="3.30.2350.10">
    <property type="entry name" value="Pseudouridine synthase"/>
    <property type="match status" value="1"/>
</dbReference>
<proteinExistence type="inferred from homology"/>
<sequence>MTVFHYTITEDRQTIEHLLREQWQAGKKTVHLMRMAKSVTDENGEPIDWKLPLFVGTNLTFSFPEAQSTYVPEERGTLNVVFEDEHIVAVVKAAGLSMHPDRLGQTGTFMNQVMAYIVNQGGQYAEHIHRLDKGTSGVVLIAKHPIAKGLFDRMLEKNEISRKYLAETDGLLKRPRGTIRFSIGKDRHDPSKRVVSISGQSAITHFKVIDRTADSSFVEAELETGRTHQIRVHLAHLGHPVKGDTLYDGSETEDGHYRLTATSVAFTHPFTGEAITIEMETK</sequence>
<dbReference type="EC" id="5.4.99.-" evidence="3"/>